<dbReference type="InterPro" id="IPR011611">
    <property type="entry name" value="PfkB_dom"/>
</dbReference>
<comment type="similarity">
    <text evidence="1">Belongs to the carbohydrate kinase PfkB family.</text>
</comment>
<sequence length="309" mass="32018">MSRVVAIGEVLVELSRGGDGRYGLSFGGDCFSTAVYLARLGVPTAFATALGDDPYSRAIIAAAEAAGLATGLTVRIAGGKPGLVLVDTDEGGERRVQHWRDGASVRHLFTVEGWGLLAEAMTQASLIYLSGATLSLFDNVGLGRLLATLEVARERGAKVAFDGNFAPSHWGGDIARARAVYAESLKRIDIALLRFADEALLFGEASPEATFERFAAAGIGEIVLKTGADGVLLRRGGETVRVPAAAHRDPADPAADDAFNAGYLAARLAEQGPDAAALAGHRLAAELASNRGAIQPRTGANGHGDDAAR</sequence>
<evidence type="ECO:0000256" key="1">
    <source>
        <dbReference type="ARBA" id="ARBA00010688"/>
    </source>
</evidence>
<dbReference type="Pfam" id="PF00294">
    <property type="entry name" value="PfkB"/>
    <property type="match status" value="1"/>
</dbReference>
<feature type="domain" description="Carbohydrate kinase PfkB" evidence="5">
    <location>
        <begin position="2"/>
        <end position="296"/>
    </location>
</feature>
<dbReference type="Gene3D" id="3.40.1190.20">
    <property type="match status" value="1"/>
</dbReference>
<dbReference type="PANTHER" id="PTHR43085:SF15">
    <property type="entry name" value="2-DEHYDRO-3-DEOXYGLUCONOKINASE"/>
    <property type="match status" value="1"/>
</dbReference>
<dbReference type="GO" id="GO:0042840">
    <property type="term" value="P:D-glucuronate catabolic process"/>
    <property type="evidence" value="ECO:0007669"/>
    <property type="project" value="TreeGrafter"/>
</dbReference>
<keyword evidence="3 7" id="KW-0418">Kinase</keyword>
<dbReference type="GO" id="GO:0019698">
    <property type="term" value="P:D-galacturonate catabolic process"/>
    <property type="evidence" value="ECO:0007669"/>
    <property type="project" value="TreeGrafter"/>
</dbReference>
<dbReference type="GO" id="GO:0008673">
    <property type="term" value="F:2-dehydro-3-deoxygluconokinase activity"/>
    <property type="evidence" value="ECO:0007669"/>
    <property type="project" value="TreeGrafter"/>
</dbReference>
<name>A0A0H5B8H9_BLAVI</name>
<reference evidence="8" key="3">
    <citation type="journal article" date="2016" name="Genome Announc.">
        <title>Revised genome sequence of the purple photosynthetic bacterium Blastochloris viridis.</title>
        <authorList>
            <person name="Liu L.N."/>
            <person name="Faulkner M."/>
            <person name="Liu X."/>
            <person name="Huang F."/>
            <person name="Darby A.C."/>
            <person name="Hall N."/>
        </authorList>
    </citation>
    <scope>NUCLEOTIDE SEQUENCE [LARGE SCALE GENOMIC DNA]</scope>
    <source>
        <strain evidence="8">ATCC 19567 / DSM 133 / F</strain>
    </source>
</reference>
<evidence type="ECO:0000313" key="7">
    <source>
        <dbReference type="EMBL" id="CUU44157.1"/>
    </source>
</evidence>
<organism evidence="7 8">
    <name type="scientific">Blastochloris viridis</name>
    <name type="common">Rhodopseudomonas viridis</name>
    <dbReference type="NCBI Taxonomy" id="1079"/>
    <lineage>
        <taxon>Bacteria</taxon>
        <taxon>Pseudomonadati</taxon>
        <taxon>Pseudomonadota</taxon>
        <taxon>Alphaproteobacteria</taxon>
        <taxon>Hyphomicrobiales</taxon>
        <taxon>Blastochloridaceae</taxon>
        <taxon>Blastochloris</taxon>
    </lineage>
</organism>
<evidence type="ECO:0000259" key="5">
    <source>
        <dbReference type="Pfam" id="PF00294"/>
    </source>
</evidence>
<dbReference type="EC" id="2.7.1.-" evidence="7"/>
<reference evidence="7" key="2">
    <citation type="submission" date="2015-11" db="EMBL/GenBank/DDBJ databases">
        <authorList>
            <person name="Zhang Y."/>
            <person name="Guo Z."/>
        </authorList>
    </citation>
    <scope>NUCLEOTIDE SEQUENCE</scope>
    <source>
        <strain evidence="7">1</strain>
    </source>
</reference>
<dbReference type="InterPro" id="IPR029056">
    <property type="entry name" value="Ribokinase-like"/>
</dbReference>
<dbReference type="CDD" id="cd01166">
    <property type="entry name" value="KdgK"/>
    <property type="match status" value="1"/>
</dbReference>
<dbReference type="EMBL" id="LN907867">
    <property type="protein sequence ID" value="CUU44157.1"/>
    <property type="molecule type" value="Genomic_DNA"/>
</dbReference>
<evidence type="ECO:0000313" key="8">
    <source>
        <dbReference type="Proteomes" id="UP000065734"/>
    </source>
</evidence>
<dbReference type="KEGG" id="bvr:BVIR_437"/>
<dbReference type="STRING" id="1079.BVIR_437"/>
<dbReference type="Proteomes" id="UP000065734">
    <property type="component" value="Chromosome I"/>
</dbReference>
<gene>
    <name evidence="7" type="primary">ydjH</name>
    <name evidence="6" type="ORF">BV133_907</name>
    <name evidence="7" type="ORF">BVIRIDIS_32040</name>
</gene>
<proteinExistence type="inferred from homology"/>
<protein>
    <submittedName>
        <fullName evidence="6">2-dehydro-3-deoxygluconate kinase</fullName>
    </submittedName>
    <submittedName>
        <fullName evidence="7">Putative sugar kinase ydjH</fullName>
        <ecNumber evidence="7">2.7.1.-</ecNumber>
    </submittedName>
</protein>
<dbReference type="GO" id="GO:0005829">
    <property type="term" value="C:cytosol"/>
    <property type="evidence" value="ECO:0007669"/>
    <property type="project" value="TreeGrafter"/>
</dbReference>
<evidence type="ECO:0000256" key="2">
    <source>
        <dbReference type="ARBA" id="ARBA00022679"/>
    </source>
</evidence>
<feature type="region of interest" description="Disordered" evidence="4">
    <location>
        <begin position="289"/>
        <end position="309"/>
    </location>
</feature>
<keyword evidence="8" id="KW-1185">Reference proteome</keyword>
<dbReference type="GO" id="GO:0006974">
    <property type="term" value="P:DNA damage response"/>
    <property type="evidence" value="ECO:0007669"/>
    <property type="project" value="TreeGrafter"/>
</dbReference>
<reference evidence="6" key="1">
    <citation type="journal article" date="2015" name="Genome Announc.">
        <title>Complete Genome Sequence of the Bacteriochlorophyll b-Producing Photosynthetic Bacterium Blastochloris viridis.</title>
        <authorList>
            <person name="Tsukatani Y."/>
            <person name="Hirose Y."/>
            <person name="Harada J."/>
            <person name="Misawa N."/>
            <person name="Mori K."/>
            <person name="Inoue K."/>
            <person name="Tamiaki H."/>
        </authorList>
    </citation>
    <scope>NUCLEOTIDE SEQUENCE [LARGE SCALE GENOMIC DNA]</scope>
    <source>
        <strain evidence="6">DSM 133</strain>
    </source>
</reference>
<accession>A0A0H5B8H9</accession>
<evidence type="ECO:0000256" key="3">
    <source>
        <dbReference type="ARBA" id="ARBA00022777"/>
    </source>
</evidence>
<keyword evidence="2 7" id="KW-0808">Transferase</keyword>
<dbReference type="PANTHER" id="PTHR43085">
    <property type="entry name" value="HEXOKINASE FAMILY MEMBER"/>
    <property type="match status" value="1"/>
</dbReference>
<dbReference type="InterPro" id="IPR050306">
    <property type="entry name" value="PfkB_Carbo_kinase"/>
</dbReference>
<dbReference type="OrthoDB" id="9776822at2"/>
<dbReference type="PATRIC" id="fig|1079.6.peg.441"/>
<dbReference type="EMBL" id="AP014854">
    <property type="protein sequence ID" value="BAR98500.1"/>
    <property type="molecule type" value="Genomic_DNA"/>
</dbReference>
<dbReference type="SUPFAM" id="SSF53613">
    <property type="entry name" value="Ribokinase-like"/>
    <property type="match status" value="1"/>
</dbReference>
<dbReference type="AlphaFoldDB" id="A0A0H5B8H9"/>
<dbReference type="RefSeq" id="WP_055036232.1">
    <property type="nucleotide sequence ID" value="NZ_AP014854.2"/>
</dbReference>
<evidence type="ECO:0000256" key="4">
    <source>
        <dbReference type="SAM" id="MobiDB-lite"/>
    </source>
</evidence>
<evidence type="ECO:0000313" key="6">
    <source>
        <dbReference type="EMBL" id="BAR98500.1"/>
    </source>
</evidence>